<dbReference type="AlphaFoldDB" id="A0A2A6BLT9"/>
<reference evidence="2" key="2">
    <citation type="submission" date="2022-06" db="UniProtKB">
        <authorList>
            <consortium name="EnsemblMetazoa"/>
        </authorList>
    </citation>
    <scope>IDENTIFICATION</scope>
    <source>
        <strain evidence="2">PS312</strain>
    </source>
</reference>
<dbReference type="EnsemblMetazoa" id="PPA35818.1">
    <property type="protein sequence ID" value="PPA35818.1"/>
    <property type="gene ID" value="WBGene00274187"/>
</dbReference>
<proteinExistence type="predicted"/>
<dbReference type="Pfam" id="PF00651">
    <property type="entry name" value="BTB"/>
    <property type="match status" value="1"/>
</dbReference>
<dbReference type="Proteomes" id="UP000005239">
    <property type="component" value="Unassembled WGS sequence"/>
</dbReference>
<sequence>MNRRRRSQLEVAQHAGTSTKQESEWGGLISTRERPKVLAYTLDSRREQHPIPVRPEASQIRTSASRNCHYIDSFPNIVISQSVSMSNHIILSTASASLKIESKSVGTSLKISRYREFLMIKQKEDKSISEVELELKDETNEKIITTMRVPSRIRGNSQRIRIDALFPLIFQNGEEIRIITTPTLSDIYSGKIQVETTIVSVSKEILSISSECFTQTFYGNFKENEKEIKLIKSELPEEDFVRFMIMMHKRKFKLESVEMGIIALWFANYYQMTEVISKAVSFLLNKDLPEDLLSRGLELADRVSYNTAILEWVLKNIPDTKKFFQVLHDSIPIISKQTTQMCLTDQLGIRLGRWDGDDCLDRKYFAIPIIRPTPSRCHQLQSIRIAIDDIWPHVPIGMDTHPAFERLTCESLALRGPIPSFFGSPSAPRAKDDANSQTNHLVNAVRNTQNQDENGLLKEEKPFNEVQLELRDDLNEMLITSMNIPSTTLEPEQRVRIDALFPLRLAFRLIDLSSQQLFLSGKSCLRLHPSNSHHYSMEIITMMKVSEDNVEFFMNIFIL</sequence>
<accession>A0A8R1YQA2</accession>
<name>A0A2A6BLT9_PRIPA</name>
<feature type="region of interest" description="Disordered" evidence="1">
    <location>
        <begin position="1"/>
        <end position="27"/>
    </location>
</feature>
<dbReference type="PROSITE" id="PS50097">
    <property type="entry name" value="BTB"/>
    <property type="match status" value="1"/>
</dbReference>
<accession>A0A2A6BLT9</accession>
<dbReference type="InterPro" id="IPR000210">
    <property type="entry name" value="BTB/POZ_dom"/>
</dbReference>
<evidence type="ECO:0000313" key="2">
    <source>
        <dbReference type="EnsemblMetazoa" id="PPA35818.1"/>
    </source>
</evidence>
<evidence type="ECO:0000256" key="1">
    <source>
        <dbReference type="SAM" id="MobiDB-lite"/>
    </source>
</evidence>
<dbReference type="PANTHER" id="PTHR22744">
    <property type="entry name" value="HELIX LOOP HELIX PROTEIN 21-RELATED"/>
    <property type="match status" value="1"/>
</dbReference>
<dbReference type="InterPro" id="IPR011333">
    <property type="entry name" value="SKP1/BTB/POZ_sf"/>
</dbReference>
<dbReference type="SUPFAM" id="SSF54695">
    <property type="entry name" value="POZ domain"/>
    <property type="match status" value="1"/>
</dbReference>
<dbReference type="PANTHER" id="PTHR22744:SF14">
    <property type="entry name" value="BTB DOMAIN-CONTAINING PROTEIN-RELATED"/>
    <property type="match status" value="1"/>
</dbReference>
<dbReference type="Gene3D" id="3.30.710.10">
    <property type="entry name" value="Potassium Channel Kv1.1, Chain A"/>
    <property type="match status" value="1"/>
</dbReference>
<protein>
    <submittedName>
        <fullName evidence="2">BTB domain-containing protein</fullName>
    </submittedName>
</protein>
<organism evidence="2 3">
    <name type="scientific">Pristionchus pacificus</name>
    <name type="common">Parasitic nematode worm</name>
    <dbReference type="NCBI Taxonomy" id="54126"/>
    <lineage>
        <taxon>Eukaryota</taxon>
        <taxon>Metazoa</taxon>
        <taxon>Ecdysozoa</taxon>
        <taxon>Nematoda</taxon>
        <taxon>Chromadorea</taxon>
        <taxon>Rhabditida</taxon>
        <taxon>Rhabditina</taxon>
        <taxon>Diplogasteromorpha</taxon>
        <taxon>Diplogasteroidea</taxon>
        <taxon>Neodiplogasteridae</taxon>
        <taxon>Pristionchus</taxon>
    </lineage>
</organism>
<reference evidence="3" key="1">
    <citation type="journal article" date="2008" name="Nat. Genet.">
        <title>The Pristionchus pacificus genome provides a unique perspective on nematode lifestyle and parasitism.</title>
        <authorList>
            <person name="Dieterich C."/>
            <person name="Clifton S.W."/>
            <person name="Schuster L.N."/>
            <person name="Chinwalla A."/>
            <person name="Delehaunty K."/>
            <person name="Dinkelacker I."/>
            <person name="Fulton L."/>
            <person name="Fulton R."/>
            <person name="Godfrey J."/>
            <person name="Minx P."/>
            <person name="Mitreva M."/>
            <person name="Roeseler W."/>
            <person name="Tian H."/>
            <person name="Witte H."/>
            <person name="Yang S.P."/>
            <person name="Wilson R.K."/>
            <person name="Sommer R.J."/>
        </authorList>
    </citation>
    <scope>NUCLEOTIDE SEQUENCE [LARGE SCALE GENOMIC DNA]</scope>
    <source>
        <strain evidence="3">PS312</strain>
    </source>
</reference>
<evidence type="ECO:0000313" key="3">
    <source>
        <dbReference type="Proteomes" id="UP000005239"/>
    </source>
</evidence>
<gene>
    <name evidence="2" type="primary">WBGene00274187</name>
</gene>
<keyword evidence="3" id="KW-1185">Reference proteome</keyword>